<evidence type="ECO:0000313" key="3">
    <source>
        <dbReference type="Proteomes" id="UP000254866"/>
    </source>
</evidence>
<dbReference type="Gene3D" id="3.40.50.1820">
    <property type="entry name" value="alpha/beta hydrolase"/>
    <property type="match status" value="1"/>
</dbReference>
<dbReference type="InterPro" id="IPR010520">
    <property type="entry name" value="FrsA-like"/>
</dbReference>
<dbReference type="Pfam" id="PF06500">
    <property type="entry name" value="FrsA-like"/>
    <property type="match status" value="1"/>
</dbReference>
<evidence type="ECO:0000256" key="1">
    <source>
        <dbReference type="ARBA" id="ARBA00022801"/>
    </source>
</evidence>
<dbReference type="SUPFAM" id="SSF53474">
    <property type="entry name" value="alpha/beta-Hydrolases"/>
    <property type="match status" value="1"/>
</dbReference>
<dbReference type="InterPro" id="IPR029058">
    <property type="entry name" value="AB_hydrolase_fold"/>
</dbReference>
<sequence>MLQLSTDHSFHFELLRVLAIAPYHGSDIGEVLEAAGKIEPGSFESFYSVFNSLAENVLARGEAIDSSKYPISARDAYFAASTYFRSADFYLHGKKDDPRIMALWEKQTYAFDKAIALLPVPAKRLTLKADGFDVPAIFYGAGGEGKKPTIILGNGYDGAQEEMLHNCGFAALERGWNVITYEGPGQPTVLRSQGLGFIAEWEEVVTPVVDYLETLPEVDMTKVGLVGFSMAGFLCVRAAAFEHRLAAVLAIDGVYDVAEAFLNVLGPALKGSIDNGDFVAAEPIFRGMLANPHLPTAARWGIEQGLWSFNTNTISEFIDKTSSMTLKGLESKVQCPILVGLAEEDMFFKGQPERVMEALGERAALMKLSAKDAAGEHCHVGALKMMNGVAMNWFQDVILKK</sequence>
<dbReference type="OrthoDB" id="249703at2759"/>
<dbReference type="PANTHER" id="PTHR22946:SF12">
    <property type="entry name" value="CONIDIAL PIGMENT BIOSYNTHESIS PROTEIN AYG1 (AFU_ORTHOLOGUE AFUA_2G17550)"/>
    <property type="match status" value="1"/>
</dbReference>
<dbReference type="GO" id="GO:0016787">
    <property type="term" value="F:hydrolase activity"/>
    <property type="evidence" value="ECO:0007669"/>
    <property type="project" value="UniProtKB-KW"/>
</dbReference>
<dbReference type="RefSeq" id="XP_031870346.1">
    <property type="nucleotide sequence ID" value="XM_032013746.1"/>
</dbReference>
<dbReference type="Proteomes" id="UP000254866">
    <property type="component" value="Unassembled WGS sequence"/>
</dbReference>
<dbReference type="InterPro" id="IPR050261">
    <property type="entry name" value="FrsA_esterase"/>
</dbReference>
<dbReference type="GeneID" id="43597972"/>
<organism evidence="2 3">
    <name type="scientific">Venustampulla echinocandica</name>
    <dbReference type="NCBI Taxonomy" id="2656787"/>
    <lineage>
        <taxon>Eukaryota</taxon>
        <taxon>Fungi</taxon>
        <taxon>Dikarya</taxon>
        <taxon>Ascomycota</taxon>
        <taxon>Pezizomycotina</taxon>
        <taxon>Leotiomycetes</taxon>
        <taxon>Helotiales</taxon>
        <taxon>Pleuroascaceae</taxon>
        <taxon>Venustampulla</taxon>
    </lineage>
</organism>
<gene>
    <name evidence="2" type="ORF">BP5553_05123</name>
</gene>
<proteinExistence type="predicted"/>
<dbReference type="AlphaFoldDB" id="A0A370TQ97"/>
<evidence type="ECO:0000313" key="2">
    <source>
        <dbReference type="EMBL" id="RDL37690.1"/>
    </source>
</evidence>
<comment type="caution">
    <text evidence="2">The sequence shown here is derived from an EMBL/GenBank/DDBJ whole genome shotgun (WGS) entry which is preliminary data.</text>
</comment>
<dbReference type="PANTHER" id="PTHR22946">
    <property type="entry name" value="DIENELACTONE HYDROLASE DOMAIN-CONTAINING PROTEIN-RELATED"/>
    <property type="match status" value="1"/>
</dbReference>
<dbReference type="Gene3D" id="1.20.1440.110">
    <property type="entry name" value="acylaminoacyl peptidase"/>
    <property type="match status" value="1"/>
</dbReference>
<dbReference type="STRING" id="2656787.A0A370TQ97"/>
<keyword evidence="1" id="KW-0378">Hydrolase</keyword>
<evidence type="ECO:0008006" key="4">
    <source>
        <dbReference type="Google" id="ProtNLM"/>
    </source>
</evidence>
<accession>A0A370TQ97</accession>
<dbReference type="EMBL" id="NPIC01000003">
    <property type="protein sequence ID" value="RDL37690.1"/>
    <property type="molecule type" value="Genomic_DNA"/>
</dbReference>
<protein>
    <recommendedName>
        <fullName evidence="4">AB hydrolase-1 domain-containing protein</fullName>
    </recommendedName>
</protein>
<name>A0A370TQ97_9HELO</name>
<reference evidence="2 3" key="1">
    <citation type="journal article" date="2018" name="IMA Fungus">
        <title>IMA Genome-F 9: Draft genome sequence of Annulohypoxylon stygium, Aspergillus mulundensis, Berkeleyomyces basicola (syn. Thielaviopsis basicola), Ceratocystis smalleyi, two Cercospora beticola strains, Coleophoma cylindrospora, Fusarium fracticaudum, Phialophora cf. hyalina, and Morchella septimelata.</title>
        <authorList>
            <person name="Wingfield B.D."/>
            <person name="Bills G.F."/>
            <person name="Dong Y."/>
            <person name="Huang W."/>
            <person name="Nel W.J."/>
            <person name="Swalarsk-Parry B.S."/>
            <person name="Vaghefi N."/>
            <person name="Wilken P.M."/>
            <person name="An Z."/>
            <person name="de Beer Z.W."/>
            <person name="De Vos L."/>
            <person name="Chen L."/>
            <person name="Duong T.A."/>
            <person name="Gao Y."/>
            <person name="Hammerbacher A."/>
            <person name="Kikkert J.R."/>
            <person name="Li Y."/>
            <person name="Li H."/>
            <person name="Li K."/>
            <person name="Li Q."/>
            <person name="Liu X."/>
            <person name="Ma X."/>
            <person name="Naidoo K."/>
            <person name="Pethybridge S.J."/>
            <person name="Sun J."/>
            <person name="Steenkamp E.T."/>
            <person name="van der Nest M.A."/>
            <person name="van Wyk S."/>
            <person name="Wingfield M.J."/>
            <person name="Xiong C."/>
            <person name="Yue Q."/>
            <person name="Zhang X."/>
        </authorList>
    </citation>
    <scope>NUCLEOTIDE SEQUENCE [LARGE SCALE GENOMIC DNA]</scope>
    <source>
        <strain evidence="2 3">BP 5553</strain>
    </source>
</reference>
<keyword evidence="3" id="KW-1185">Reference proteome</keyword>